<dbReference type="PANTHER" id="PTHR33121">
    <property type="entry name" value="CYCLIC DI-GMP PHOSPHODIESTERASE PDEF"/>
    <property type="match status" value="1"/>
</dbReference>
<dbReference type="EMBL" id="AUZX01004166">
    <property type="protein sequence ID" value="EQD71616.1"/>
    <property type="molecule type" value="Genomic_DNA"/>
</dbReference>
<feature type="domain" description="EAL" evidence="1">
    <location>
        <begin position="1"/>
        <end position="88"/>
    </location>
</feature>
<dbReference type="GO" id="GO:0071111">
    <property type="term" value="F:cyclic-guanylate-specific phosphodiesterase activity"/>
    <property type="evidence" value="ECO:0007669"/>
    <property type="project" value="InterPro"/>
</dbReference>
<dbReference type="Gene3D" id="3.20.20.450">
    <property type="entry name" value="EAL domain"/>
    <property type="match status" value="1"/>
</dbReference>
<dbReference type="InterPro" id="IPR050706">
    <property type="entry name" value="Cyclic-di-GMP_PDE-like"/>
</dbReference>
<evidence type="ECO:0000313" key="2">
    <source>
        <dbReference type="EMBL" id="EQD71616.1"/>
    </source>
</evidence>
<feature type="non-terminal residue" evidence="2">
    <location>
        <position position="1"/>
    </location>
</feature>
<dbReference type="Pfam" id="PF00563">
    <property type="entry name" value="EAL"/>
    <property type="match status" value="1"/>
</dbReference>
<reference evidence="2" key="2">
    <citation type="journal article" date="2014" name="ISME J.">
        <title>Microbial stratification in low pH oxic and suboxic macroscopic growths along an acid mine drainage.</title>
        <authorList>
            <person name="Mendez-Garcia C."/>
            <person name="Mesa V."/>
            <person name="Sprenger R.R."/>
            <person name="Richter M."/>
            <person name="Diez M.S."/>
            <person name="Solano J."/>
            <person name="Bargiela R."/>
            <person name="Golyshina O.V."/>
            <person name="Manteca A."/>
            <person name="Ramos J.L."/>
            <person name="Gallego J.R."/>
            <person name="Llorente I."/>
            <person name="Martins Dos Santos V.A."/>
            <person name="Jensen O.N."/>
            <person name="Pelaez A.I."/>
            <person name="Sanchez J."/>
            <person name="Ferrer M."/>
        </authorList>
    </citation>
    <scope>NUCLEOTIDE SEQUENCE</scope>
</reference>
<accession>T1BFA9</accession>
<dbReference type="InterPro" id="IPR001633">
    <property type="entry name" value="EAL_dom"/>
</dbReference>
<comment type="caution">
    <text evidence="2">The sequence shown here is derived from an EMBL/GenBank/DDBJ whole genome shotgun (WGS) entry which is preliminary data.</text>
</comment>
<dbReference type="SUPFAM" id="SSF141868">
    <property type="entry name" value="EAL domain-like"/>
    <property type="match status" value="1"/>
</dbReference>
<gene>
    <name evidence="2" type="ORF">B1A_05708</name>
</gene>
<dbReference type="AlphaFoldDB" id="T1BFA9"/>
<dbReference type="PROSITE" id="PS50883">
    <property type="entry name" value="EAL"/>
    <property type="match status" value="1"/>
</dbReference>
<evidence type="ECO:0000259" key="1">
    <source>
        <dbReference type="PROSITE" id="PS50883"/>
    </source>
</evidence>
<reference evidence="2" key="1">
    <citation type="submission" date="2013-08" db="EMBL/GenBank/DDBJ databases">
        <authorList>
            <person name="Mendez C."/>
            <person name="Richter M."/>
            <person name="Ferrer M."/>
            <person name="Sanchez J."/>
        </authorList>
    </citation>
    <scope>NUCLEOTIDE SEQUENCE</scope>
</reference>
<protein>
    <submittedName>
        <fullName evidence="2">Diguanylate phosphodiesterase, predicted domain protein</fullName>
    </submittedName>
</protein>
<sequence>VLTKFSFDQVKFAKSMIELVDTSEVARKVILSTTDLVRALGTSVCAIGVENVEQLNFLKDTGIDCVAGYQLARPISAEGLDMIFSLSGSKPPNQTD</sequence>
<dbReference type="PANTHER" id="PTHR33121:SF79">
    <property type="entry name" value="CYCLIC DI-GMP PHOSPHODIESTERASE PDED-RELATED"/>
    <property type="match status" value="1"/>
</dbReference>
<dbReference type="InterPro" id="IPR035919">
    <property type="entry name" value="EAL_sf"/>
</dbReference>
<name>T1BFA9_9ZZZZ</name>
<proteinExistence type="predicted"/>
<organism evidence="2">
    <name type="scientific">mine drainage metagenome</name>
    <dbReference type="NCBI Taxonomy" id="410659"/>
    <lineage>
        <taxon>unclassified sequences</taxon>
        <taxon>metagenomes</taxon>
        <taxon>ecological metagenomes</taxon>
    </lineage>
</organism>